<dbReference type="SFLD" id="SFLDG01129">
    <property type="entry name" value="C1.5:_HAD__Beta-PGM__Phosphata"/>
    <property type="match status" value="1"/>
</dbReference>
<evidence type="ECO:0000256" key="2">
    <source>
        <dbReference type="ARBA" id="ARBA00022842"/>
    </source>
</evidence>
<evidence type="ECO:0000256" key="1">
    <source>
        <dbReference type="ARBA" id="ARBA00022801"/>
    </source>
</evidence>
<dbReference type="SFLD" id="SFLDG01135">
    <property type="entry name" value="C1.5.6:_HAD__Beta-PGM__Phospha"/>
    <property type="match status" value="1"/>
</dbReference>
<evidence type="ECO:0000313" key="4">
    <source>
        <dbReference type="Proteomes" id="UP000253250"/>
    </source>
</evidence>
<dbReference type="SFLD" id="SFLDS00003">
    <property type="entry name" value="Haloacid_Dehalogenase"/>
    <property type="match status" value="1"/>
</dbReference>
<dbReference type="STRING" id="163359.A9R16_04240"/>
<dbReference type="GO" id="GO:0005829">
    <property type="term" value="C:cytosol"/>
    <property type="evidence" value="ECO:0007669"/>
    <property type="project" value="TreeGrafter"/>
</dbReference>
<keyword evidence="4" id="KW-1185">Reference proteome</keyword>
<dbReference type="AlphaFoldDB" id="A0A1C2FXU8"/>
<dbReference type="Pfam" id="PF00702">
    <property type="entry name" value="Hydrolase"/>
    <property type="match status" value="1"/>
</dbReference>
<dbReference type="Proteomes" id="UP000253250">
    <property type="component" value="Unassembled WGS sequence"/>
</dbReference>
<sequence length="215" mass="22652">MTPKAVLFDLDGTLANTAPDLALALMALRPPGSPPVDPERVRRATAVGTVALLREGLGLEPGMADYEATRAAFLAHYQRLIGTATEPNAGMIEVLDALETRDLPWGIVTNKPERLAARVLAALGLSGRARCLVGGDTLARRKPHPDPLLHACRLLQITPEHCLYVGDDQGDIEAAHAAGMPGLAVAFGYAAPDEAGRWGADGLLITPADLLAFLD</sequence>
<reference evidence="3 4" key="1">
    <citation type="submission" date="2018-02" db="EMBL/GenBank/DDBJ databases">
        <title>Insights into the biology of acidophilic members of the Acidiferrobacteraceae family derived from comparative genomic analyses.</title>
        <authorList>
            <person name="Issotta F."/>
            <person name="Thyssen C."/>
            <person name="Mena C."/>
            <person name="Moya A."/>
            <person name="Bellenberg S."/>
            <person name="Sproer C."/>
            <person name="Covarrubias P.C."/>
            <person name="Sand W."/>
            <person name="Quatrini R."/>
            <person name="Vera M."/>
        </authorList>
    </citation>
    <scope>NUCLEOTIDE SEQUENCE [LARGE SCALE GENOMIC DNA]</scope>
    <source>
        <strain evidence="4">m-1</strain>
    </source>
</reference>
<dbReference type="Gene3D" id="3.40.50.1000">
    <property type="entry name" value="HAD superfamily/HAD-like"/>
    <property type="match status" value="1"/>
</dbReference>
<dbReference type="GO" id="GO:0006281">
    <property type="term" value="P:DNA repair"/>
    <property type="evidence" value="ECO:0007669"/>
    <property type="project" value="TreeGrafter"/>
</dbReference>
<dbReference type="FunFam" id="3.40.50.1000:FF:000022">
    <property type="entry name" value="Phosphoglycolate phosphatase"/>
    <property type="match status" value="1"/>
</dbReference>
<accession>A0A1C2FXU8</accession>
<dbReference type="EMBL" id="PSYR01000002">
    <property type="protein sequence ID" value="RCN56460.1"/>
    <property type="molecule type" value="Genomic_DNA"/>
</dbReference>
<dbReference type="OrthoDB" id="9776368at2"/>
<dbReference type="NCBIfam" id="TIGR01549">
    <property type="entry name" value="HAD-SF-IA-v1"/>
    <property type="match status" value="1"/>
</dbReference>
<dbReference type="GO" id="GO:0008967">
    <property type="term" value="F:phosphoglycolate phosphatase activity"/>
    <property type="evidence" value="ECO:0007669"/>
    <property type="project" value="TreeGrafter"/>
</dbReference>
<evidence type="ECO:0000313" key="3">
    <source>
        <dbReference type="EMBL" id="RCN56460.1"/>
    </source>
</evidence>
<keyword evidence="1" id="KW-0378">Hydrolase</keyword>
<organism evidence="3 4">
    <name type="scientific">Acidiferrobacter thiooxydans</name>
    <dbReference type="NCBI Taxonomy" id="163359"/>
    <lineage>
        <taxon>Bacteria</taxon>
        <taxon>Pseudomonadati</taxon>
        <taxon>Pseudomonadota</taxon>
        <taxon>Gammaproteobacteria</taxon>
        <taxon>Acidiferrobacterales</taxon>
        <taxon>Acidiferrobacteraceae</taxon>
        <taxon>Acidiferrobacter</taxon>
    </lineage>
</organism>
<dbReference type="SUPFAM" id="SSF56784">
    <property type="entry name" value="HAD-like"/>
    <property type="match status" value="1"/>
</dbReference>
<dbReference type="RefSeq" id="WP_065972074.1">
    <property type="nucleotide sequence ID" value="NZ_CP080624.1"/>
</dbReference>
<dbReference type="PANTHER" id="PTHR43434">
    <property type="entry name" value="PHOSPHOGLYCOLATE PHOSPHATASE"/>
    <property type="match status" value="1"/>
</dbReference>
<dbReference type="InterPro" id="IPR023198">
    <property type="entry name" value="PGP-like_dom2"/>
</dbReference>
<keyword evidence="2" id="KW-0460">Magnesium</keyword>
<dbReference type="InterPro" id="IPR050155">
    <property type="entry name" value="HAD-like_hydrolase_sf"/>
</dbReference>
<dbReference type="InterPro" id="IPR006439">
    <property type="entry name" value="HAD-SF_hydro_IA"/>
</dbReference>
<dbReference type="InterPro" id="IPR036412">
    <property type="entry name" value="HAD-like_sf"/>
</dbReference>
<dbReference type="PANTHER" id="PTHR43434:SF23">
    <property type="entry name" value="PHOSPHOGLYCOLATE PHOSPHATASE"/>
    <property type="match status" value="1"/>
</dbReference>
<name>A0A1C2FXU8_9GAMM</name>
<proteinExistence type="predicted"/>
<dbReference type="NCBIfam" id="TIGR01509">
    <property type="entry name" value="HAD-SF-IA-v3"/>
    <property type="match status" value="1"/>
</dbReference>
<protein>
    <submittedName>
        <fullName evidence="3">Phosphoglycolate phosphatase</fullName>
    </submittedName>
</protein>
<dbReference type="InterPro" id="IPR023214">
    <property type="entry name" value="HAD_sf"/>
</dbReference>
<gene>
    <name evidence="3" type="ORF">C4900_11670</name>
</gene>
<dbReference type="Gene3D" id="1.10.150.240">
    <property type="entry name" value="Putative phosphatase, domain 2"/>
    <property type="match status" value="1"/>
</dbReference>
<comment type="caution">
    <text evidence="3">The sequence shown here is derived from an EMBL/GenBank/DDBJ whole genome shotgun (WGS) entry which is preliminary data.</text>
</comment>
<dbReference type="GO" id="GO:0046872">
    <property type="term" value="F:metal ion binding"/>
    <property type="evidence" value="ECO:0007669"/>
    <property type="project" value="UniProtKB-KW"/>
</dbReference>